<gene>
    <name evidence="3" type="ORF">CYME_CMR270C</name>
</gene>
<dbReference type="InterPro" id="IPR004000">
    <property type="entry name" value="Actin"/>
</dbReference>
<dbReference type="FunFam" id="3.30.420.40:FF:000050">
    <property type="entry name" value="Actin, alpha skeletal muscle"/>
    <property type="match status" value="1"/>
</dbReference>
<accession>M1V6T8</accession>
<feature type="region of interest" description="Disordered" evidence="2">
    <location>
        <begin position="227"/>
        <end position="278"/>
    </location>
</feature>
<dbReference type="OMA" id="MTEAPWN"/>
<organism evidence="3 4">
    <name type="scientific">Cyanidioschyzon merolae (strain NIES-3377 / 10D)</name>
    <name type="common">Unicellular red alga</name>
    <dbReference type="NCBI Taxonomy" id="280699"/>
    <lineage>
        <taxon>Eukaryota</taxon>
        <taxon>Rhodophyta</taxon>
        <taxon>Bangiophyceae</taxon>
        <taxon>Cyanidiales</taxon>
        <taxon>Cyanidiaceae</taxon>
        <taxon>Cyanidioschyzon</taxon>
    </lineage>
</organism>
<proteinExistence type="inferred from homology"/>
<feature type="compositionally biased region" description="Low complexity" evidence="2">
    <location>
        <begin position="240"/>
        <end position="254"/>
    </location>
</feature>
<dbReference type="PRINTS" id="PR00190">
    <property type="entry name" value="ACTIN"/>
</dbReference>
<evidence type="ECO:0000313" key="4">
    <source>
        <dbReference type="Proteomes" id="UP000007014"/>
    </source>
</evidence>
<dbReference type="InterPro" id="IPR043129">
    <property type="entry name" value="ATPase_NBD"/>
</dbReference>
<dbReference type="EMBL" id="AP006500">
    <property type="protein sequence ID" value="BAM82490.1"/>
    <property type="molecule type" value="Genomic_DNA"/>
</dbReference>
<dbReference type="Gramene" id="CMR270CT">
    <property type="protein sequence ID" value="CMR270CT"/>
    <property type="gene ID" value="CMR270C"/>
</dbReference>
<evidence type="ECO:0000313" key="3">
    <source>
        <dbReference type="EMBL" id="BAM82490.1"/>
    </source>
</evidence>
<dbReference type="Gene3D" id="3.30.420.40">
    <property type="match status" value="4"/>
</dbReference>
<dbReference type="SMART" id="SM00268">
    <property type="entry name" value="ACTIN"/>
    <property type="match status" value="1"/>
</dbReference>
<name>M1V6T8_CYAM1</name>
<keyword evidence="4" id="KW-1185">Reference proteome</keyword>
<dbReference type="STRING" id="280699.M1V6T8"/>
<dbReference type="HOGENOM" id="CLU_027965_6_0_1"/>
<feature type="region of interest" description="Disordered" evidence="2">
    <location>
        <begin position="342"/>
        <end position="362"/>
    </location>
</feature>
<dbReference type="Gene3D" id="3.90.640.10">
    <property type="entry name" value="Actin, Chain A, domain 4"/>
    <property type="match status" value="2"/>
</dbReference>
<dbReference type="PANTHER" id="PTHR11937">
    <property type="entry name" value="ACTIN"/>
    <property type="match status" value="1"/>
</dbReference>
<dbReference type="AlphaFoldDB" id="M1V6T8"/>
<reference evidence="3 4" key="2">
    <citation type="journal article" date="2007" name="BMC Biol.">
        <title>A 100%-complete sequence reveals unusually simple genomic features in the hot-spring red alga Cyanidioschyzon merolae.</title>
        <authorList>
            <person name="Nozaki H."/>
            <person name="Takano H."/>
            <person name="Misumi O."/>
            <person name="Terasawa K."/>
            <person name="Matsuzaki M."/>
            <person name="Maruyama S."/>
            <person name="Nishida K."/>
            <person name="Yagisawa F."/>
            <person name="Yoshida Y."/>
            <person name="Fujiwara T."/>
            <person name="Takio S."/>
            <person name="Tamura K."/>
            <person name="Chung S.J."/>
            <person name="Nakamura S."/>
            <person name="Kuroiwa H."/>
            <person name="Tanaka K."/>
            <person name="Sato N."/>
            <person name="Kuroiwa T."/>
        </authorList>
    </citation>
    <scope>NUCLEOTIDE SEQUENCE [LARGE SCALE GENOMIC DNA]</scope>
    <source>
        <strain evidence="3 4">10D</strain>
    </source>
</reference>
<dbReference type="eggNOG" id="KOG0679">
    <property type="taxonomic scope" value="Eukaryota"/>
</dbReference>
<dbReference type="Pfam" id="PF00022">
    <property type="entry name" value="Actin"/>
    <property type="match status" value="2"/>
</dbReference>
<comment type="similarity">
    <text evidence="1">Belongs to the actin family.</text>
</comment>
<protein>
    <submittedName>
        <fullName evidence="3">Similar to actin-related protein Arp4</fullName>
    </submittedName>
</protein>
<evidence type="ECO:0000256" key="1">
    <source>
        <dbReference type="RuleBase" id="RU000487"/>
    </source>
</evidence>
<evidence type="ECO:0000256" key="2">
    <source>
        <dbReference type="SAM" id="MobiDB-lite"/>
    </source>
</evidence>
<dbReference type="Proteomes" id="UP000007014">
    <property type="component" value="Chromosome 18"/>
</dbReference>
<reference evidence="3 4" key="1">
    <citation type="journal article" date="2004" name="Nature">
        <title>Genome sequence of the ultrasmall unicellular red alga Cyanidioschyzon merolae 10D.</title>
        <authorList>
            <person name="Matsuzaki M."/>
            <person name="Misumi O."/>
            <person name="Shin-i T."/>
            <person name="Maruyama S."/>
            <person name="Takahara M."/>
            <person name="Miyagishima S."/>
            <person name="Mori T."/>
            <person name="Nishida K."/>
            <person name="Yagisawa F."/>
            <person name="Nishida K."/>
            <person name="Yoshida Y."/>
            <person name="Nishimura Y."/>
            <person name="Nakao S."/>
            <person name="Kobayashi T."/>
            <person name="Momoyama Y."/>
            <person name="Higashiyama T."/>
            <person name="Minoda A."/>
            <person name="Sano M."/>
            <person name="Nomoto H."/>
            <person name="Oishi K."/>
            <person name="Hayashi H."/>
            <person name="Ohta F."/>
            <person name="Nishizaka S."/>
            <person name="Haga S."/>
            <person name="Miura S."/>
            <person name="Morishita T."/>
            <person name="Kabeya Y."/>
            <person name="Terasawa K."/>
            <person name="Suzuki Y."/>
            <person name="Ishii Y."/>
            <person name="Asakawa S."/>
            <person name="Takano H."/>
            <person name="Ohta N."/>
            <person name="Kuroiwa H."/>
            <person name="Tanaka K."/>
            <person name="Shimizu N."/>
            <person name="Sugano S."/>
            <person name="Sato N."/>
            <person name="Nozaki H."/>
            <person name="Ogasawara N."/>
            <person name="Kohara Y."/>
            <person name="Kuroiwa T."/>
        </authorList>
    </citation>
    <scope>NUCLEOTIDE SEQUENCE [LARGE SCALE GENOMIC DNA]</scope>
    <source>
        <strain evidence="3 4">10D</strain>
    </source>
</reference>
<dbReference type="SUPFAM" id="SSF53067">
    <property type="entry name" value="Actin-like ATPase domain"/>
    <property type="match status" value="2"/>
</dbReference>
<dbReference type="OrthoDB" id="5132116at2759"/>
<dbReference type="RefSeq" id="XP_005538526.1">
    <property type="nucleotide sequence ID" value="XM_005538469.1"/>
</dbReference>
<dbReference type="KEGG" id="cme:CYME_CMR270C"/>
<dbReference type="GeneID" id="16996866"/>
<sequence>MFASPQTVPAIVLDVGSRTTKAGFAGADLPQSLFPSIVGSYISEGGSLEGTPAKPLANTVFAGYENLLGTAERVRFLELRTAFDDDGIIQDWAAYEGLLDYTFHQLRASPEEYALLLVEASHNPKRPREELCQVLFEKYGVPAVYFGRSAALACVAAGRHTGVVLDCGASGVTATPVVEGNVMKQAILRSRVAGGNALTRAAAELLGGFDAVRPAYAFRRRALGRGTNKRDAADPEAATEELAAAASTDGSSSSEEADDRVDLIGGRTPDTESAASVAEGRMEFRIEPLDVHGVTRSYDEYARIEVVEDFKHHVCCVNREPSSVEDVAEDGTASNAVSWETRKADDEGLAGQPADPDIPPIRYELPDGTLVSIGAERYRPAEILFKTLPHARTIKEDRPFLAYIRERERGPSSSKGLAGMVADTIQRCEGAQHREMYAGVILTGGSSVLPGLSDRLQTELYFYHSRSKMHAAANPMERKYMAWTGGSILATFMDFQQNWFSRAEYLESGVSLVQKRCP</sequence>